<feature type="compositionally biased region" description="Polar residues" evidence="6">
    <location>
        <begin position="253"/>
        <end position="265"/>
    </location>
</feature>
<gene>
    <name evidence="8" type="ORF">L798_09375</name>
</gene>
<reference evidence="8 9" key="1">
    <citation type="journal article" date="2014" name="Nat. Commun.">
        <title>Molecular traces of alternative social organization in a termite genome.</title>
        <authorList>
            <person name="Terrapon N."/>
            <person name="Li C."/>
            <person name="Robertson H.M."/>
            <person name="Ji L."/>
            <person name="Meng X."/>
            <person name="Booth W."/>
            <person name="Chen Z."/>
            <person name="Childers C.P."/>
            <person name="Glastad K.M."/>
            <person name="Gokhale K."/>
            <person name="Gowin J."/>
            <person name="Gronenberg W."/>
            <person name="Hermansen R.A."/>
            <person name="Hu H."/>
            <person name="Hunt B.G."/>
            <person name="Huylmans A.K."/>
            <person name="Khalil S.M."/>
            <person name="Mitchell R.D."/>
            <person name="Munoz-Torres M.C."/>
            <person name="Mustard J.A."/>
            <person name="Pan H."/>
            <person name="Reese J.T."/>
            <person name="Scharf M.E."/>
            <person name="Sun F."/>
            <person name="Vogel H."/>
            <person name="Xiao J."/>
            <person name="Yang W."/>
            <person name="Yang Z."/>
            <person name="Yang Z."/>
            <person name="Zhou J."/>
            <person name="Zhu J."/>
            <person name="Brent C.S."/>
            <person name="Elsik C.G."/>
            <person name="Goodisman M.A."/>
            <person name="Liberles D.A."/>
            <person name="Roe R.M."/>
            <person name="Vargo E.L."/>
            <person name="Vilcinskas A."/>
            <person name="Wang J."/>
            <person name="Bornberg-Bauer E."/>
            <person name="Korb J."/>
            <person name="Zhang G."/>
            <person name="Liebig J."/>
        </authorList>
    </citation>
    <scope>NUCLEOTIDE SEQUENCE [LARGE SCALE GENOMIC DNA]</scope>
    <source>
        <tissue evidence="8">Whole organism</tissue>
    </source>
</reference>
<accession>A0A067RTA0</accession>
<dbReference type="GO" id="GO:0000213">
    <property type="term" value="F:tRNA-intron lyase activity"/>
    <property type="evidence" value="ECO:0007669"/>
    <property type="project" value="UniProtKB-UniRule"/>
</dbReference>
<evidence type="ECO:0000256" key="3">
    <source>
        <dbReference type="ARBA" id="ARBA00023239"/>
    </source>
</evidence>
<keyword evidence="8" id="KW-0540">Nuclease</keyword>
<dbReference type="NCBIfam" id="TIGR00324">
    <property type="entry name" value="endA"/>
    <property type="match status" value="1"/>
</dbReference>
<sequence length="496" mass="56548">MELREPKRKCRVRVSLQQPFPVLNRDVTAIPTNKALWQVYTGKFSGDCVVVDAPDEMVALHNMGFFGKGSLSRGGPQFDKERRGIPPFIRHRQWKRRCKWAEQQEAMKNDDVKVSSIQDSVMAGHVTSEIIVTKENQASESSANAILEDKTQDENSKKVCDVNSIVKTDDEIKTNSTEKILNNSNGSIVKKANDTVEKIHDIVNIYEEIITLDSLEEDDDNPAPVGSESEQRSTLKLNNLNNANEQNRIAQEKCQSPEENNTISVLENDRAEEGITEEYDESSDDRSEERMLLVLPDSDSDYEGYLNDVCPKLEKEQFPVCETLHLTLEEAFFLSFGLGCLQVVDLFGNCLSLDGMWQLFCKSQKDFIQKYVAYHYFRSKGWVVKPGIKFGGDFLLYKQGPPFYHASYIVLVEVADKFTLMRITGLQRNLSWTRLMGLNRVGESARKEILFCQVIWPSDASPESMELPSILSKFQVHEVLVRRWISSQEREESDVS</sequence>
<proteinExistence type="inferred from homology"/>
<dbReference type="InterPro" id="IPR011856">
    <property type="entry name" value="tRNA_endonuc-like_dom_sf"/>
</dbReference>
<dbReference type="CDD" id="cd22363">
    <property type="entry name" value="tRNA-intron_lyase_C"/>
    <property type="match status" value="1"/>
</dbReference>
<organism evidence="8 9">
    <name type="scientific">Zootermopsis nevadensis</name>
    <name type="common">Dampwood termite</name>
    <dbReference type="NCBI Taxonomy" id="136037"/>
    <lineage>
        <taxon>Eukaryota</taxon>
        <taxon>Metazoa</taxon>
        <taxon>Ecdysozoa</taxon>
        <taxon>Arthropoda</taxon>
        <taxon>Hexapoda</taxon>
        <taxon>Insecta</taxon>
        <taxon>Pterygota</taxon>
        <taxon>Neoptera</taxon>
        <taxon>Polyneoptera</taxon>
        <taxon>Dictyoptera</taxon>
        <taxon>Blattodea</taxon>
        <taxon>Blattoidea</taxon>
        <taxon>Termitoidae</taxon>
        <taxon>Termopsidae</taxon>
        <taxon>Zootermopsis</taxon>
    </lineage>
</organism>
<protein>
    <recommendedName>
        <fullName evidence="4">tRNA-splicing endonuclease subunit Sen2</fullName>
        <ecNumber evidence="4">4.6.1.16</ecNumber>
    </recommendedName>
</protein>
<evidence type="ECO:0000313" key="9">
    <source>
        <dbReference type="Proteomes" id="UP000027135"/>
    </source>
</evidence>
<evidence type="ECO:0000256" key="1">
    <source>
        <dbReference type="ARBA" id="ARBA00008078"/>
    </source>
</evidence>
<dbReference type="EMBL" id="KK852428">
    <property type="protein sequence ID" value="KDR24040.1"/>
    <property type="molecule type" value="Genomic_DNA"/>
</dbReference>
<dbReference type="GO" id="GO:0005737">
    <property type="term" value="C:cytoplasm"/>
    <property type="evidence" value="ECO:0007669"/>
    <property type="project" value="TreeGrafter"/>
</dbReference>
<feature type="domain" description="tRNA intron endonuclease catalytic" evidence="7">
    <location>
        <begin position="367"/>
        <end position="454"/>
    </location>
</feature>
<evidence type="ECO:0000256" key="5">
    <source>
        <dbReference type="PIRSR" id="PIRSR011789-1"/>
    </source>
</evidence>
<feature type="active site" evidence="5">
    <location>
        <position position="405"/>
    </location>
</feature>
<dbReference type="FunCoup" id="A0A067RTA0">
    <property type="interactions" value="2"/>
</dbReference>
<feature type="active site" evidence="5">
    <location>
        <position position="447"/>
    </location>
</feature>
<evidence type="ECO:0000256" key="6">
    <source>
        <dbReference type="SAM" id="MobiDB-lite"/>
    </source>
</evidence>
<dbReference type="EC" id="4.6.1.16" evidence="4"/>
<keyword evidence="3 4" id="KW-0456">Lyase</keyword>
<dbReference type="InterPro" id="IPR006677">
    <property type="entry name" value="tRNA_intron_Endonuc_cat-like"/>
</dbReference>
<dbReference type="InParanoid" id="A0A067RTA0"/>
<dbReference type="STRING" id="136037.A0A067RTA0"/>
<dbReference type="InterPro" id="IPR016589">
    <property type="entry name" value="tRNA_splic_SEN2"/>
</dbReference>
<keyword evidence="8" id="KW-0255">Endonuclease</keyword>
<dbReference type="SUPFAM" id="SSF53032">
    <property type="entry name" value="tRNA-intron endonuclease catalytic domain-like"/>
    <property type="match status" value="1"/>
</dbReference>
<dbReference type="OrthoDB" id="10249562at2759"/>
<dbReference type="Gene3D" id="3.40.1350.10">
    <property type="match status" value="1"/>
</dbReference>
<keyword evidence="2 4" id="KW-0819">tRNA processing</keyword>
<dbReference type="AlphaFoldDB" id="A0A067RTA0"/>
<feature type="compositionally biased region" description="Acidic residues" evidence="6">
    <location>
        <begin position="274"/>
        <end position="283"/>
    </location>
</feature>
<keyword evidence="9" id="KW-1185">Reference proteome</keyword>
<evidence type="ECO:0000259" key="7">
    <source>
        <dbReference type="Pfam" id="PF01974"/>
    </source>
</evidence>
<dbReference type="InterPro" id="IPR006676">
    <property type="entry name" value="tRNA_splic"/>
</dbReference>
<dbReference type="Proteomes" id="UP000027135">
    <property type="component" value="Unassembled WGS sequence"/>
</dbReference>
<feature type="region of interest" description="Disordered" evidence="6">
    <location>
        <begin position="251"/>
        <end position="288"/>
    </location>
</feature>
<dbReference type="PANTHER" id="PTHR21227">
    <property type="entry name" value="TRNA-SPLICING ENDONUCLEASE SUBUNIT SEN2"/>
    <property type="match status" value="1"/>
</dbReference>
<name>A0A067RTA0_ZOONE</name>
<comment type="similarity">
    <text evidence="1 4">Belongs to the tRNA-intron endonuclease family.</text>
</comment>
<evidence type="ECO:0000256" key="4">
    <source>
        <dbReference type="PIRNR" id="PIRNR011789"/>
    </source>
</evidence>
<feature type="active site" evidence="5">
    <location>
        <position position="397"/>
    </location>
</feature>
<dbReference type="GO" id="GO:0000379">
    <property type="term" value="P:tRNA-type intron splice site recognition and cleavage"/>
    <property type="evidence" value="ECO:0007669"/>
    <property type="project" value="TreeGrafter"/>
</dbReference>
<evidence type="ECO:0000256" key="2">
    <source>
        <dbReference type="ARBA" id="ARBA00022694"/>
    </source>
</evidence>
<dbReference type="InterPro" id="IPR036167">
    <property type="entry name" value="tRNA_intron_Endo_cat-like_sf"/>
</dbReference>
<dbReference type="OMA" id="LWRRWNP"/>
<dbReference type="eggNOG" id="KOG4685">
    <property type="taxonomic scope" value="Eukaryota"/>
</dbReference>
<dbReference type="PANTHER" id="PTHR21227:SF0">
    <property type="entry name" value="TRNA-SPLICING ENDONUCLEASE SUBUNIT SEN2"/>
    <property type="match status" value="1"/>
</dbReference>
<dbReference type="GO" id="GO:0000214">
    <property type="term" value="C:tRNA-intron endonuclease complex"/>
    <property type="evidence" value="ECO:0007669"/>
    <property type="project" value="UniProtKB-UniRule"/>
</dbReference>
<comment type="function">
    <text evidence="4">Constitutes one of the two catalytic subunit of the tRNA-splicing endonuclease complex, a complex responsible for identification and cleavage of the splice sites in pre-tRNA. It cleaves pre-tRNA at the 5'- and 3'-splice sites to release the intron. The products are an intron and two tRNA half-molecules bearing 2',3'-cyclic phosphate and 5'-OH termini. There are no conserved sequences at the splice sites, but the intron is invariably located at the same site in the gene, placing the splice sites an invariant distance from the constant structural features of the tRNA body.</text>
</comment>
<keyword evidence="8" id="KW-0378">Hydrolase</keyword>
<dbReference type="PIRSF" id="PIRSF011789">
    <property type="entry name" value="tRNA_splic_SEN2"/>
    <property type="match status" value="1"/>
</dbReference>
<evidence type="ECO:0000313" key="8">
    <source>
        <dbReference type="EMBL" id="KDR24040.1"/>
    </source>
</evidence>
<dbReference type="Pfam" id="PF01974">
    <property type="entry name" value="tRNA_int_endo"/>
    <property type="match status" value="1"/>
</dbReference>
<dbReference type="GO" id="GO:0003676">
    <property type="term" value="F:nucleic acid binding"/>
    <property type="evidence" value="ECO:0007669"/>
    <property type="project" value="InterPro"/>
</dbReference>